<dbReference type="PROSITE" id="PS00216">
    <property type="entry name" value="SUGAR_TRANSPORT_1"/>
    <property type="match status" value="1"/>
</dbReference>
<dbReference type="SUPFAM" id="SSF103473">
    <property type="entry name" value="MFS general substrate transporter"/>
    <property type="match status" value="1"/>
</dbReference>
<sequence>MATYQEKDSSINSAEKPVGSSNAAYILDERRRAALAEVDNAKFSWFHAKVCLVAGVGFFTDAYDIFAINIASTMLGYVYGKGGKLNKKQDLGVKVATPVGTLCGQVLFGWLADIVGRKRMYGIELMIIIVATFAQALSGNAAAVHIIGVLVTWRFIMGVGIGGDYPLSAVISSEFASTKIRGRMMTAVFAAQGWGNFTAALVALIITAAYKNTLLKETPTNLPSVDYMWRLLIGLGCVPGTIALYFRLTIPETPRFTMDIERNLDAAAVDIKNVLNNQNARIDESEPVQRIEAPRATLADFRAHFGQWRNFKILFGCAYSWFALDIAFYGLGLNSSIILQTIGFGTPATKGIQGVYDNLHNIAVGNLILSAAGLIPGYWTTFLFVDSWGRKPIQIMGFTMLTILFVIMGFGFDKLTATPTATKAFVFLYCLANFFQNFGPNTTTFIIPGEIFPTRYRSTGHGISAASGKLGAIVAQVGFSQLKDIGGTNKFVKHILEIFAFFMLTGLLSTFLLPETKGRSLEDLSNEAQDGFVAGPANKTTRQVLTA</sequence>
<feature type="transmembrane region" description="Helical" evidence="7">
    <location>
        <begin position="491"/>
        <end position="513"/>
    </location>
</feature>
<comment type="subcellular location">
    <subcellularLocation>
        <location evidence="1">Membrane</location>
        <topology evidence="1">Multi-pass membrane protein</topology>
    </subcellularLocation>
</comment>
<comment type="caution">
    <text evidence="9">The sequence shown here is derived from an EMBL/GenBank/DDBJ whole genome shotgun (WGS) entry which is preliminary data.</text>
</comment>
<dbReference type="PROSITE" id="PS50850">
    <property type="entry name" value="MFS"/>
    <property type="match status" value="1"/>
</dbReference>
<keyword evidence="10" id="KW-1185">Reference proteome</keyword>
<dbReference type="CDD" id="cd17364">
    <property type="entry name" value="MFS_PhT"/>
    <property type="match status" value="1"/>
</dbReference>
<dbReference type="PANTHER" id="PTHR24064">
    <property type="entry name" value="SOLUTE CARRIER FAMILY 22 MEMBER"/>
    <property type="match status" value="1"/>
</dbReference>
<dbReference type="OrthoDB" id="433512at2759"/>
<feature type="domain" description="Major facilitator superfamily (MFS) profile" evidence="8">
    <location>
        <begin position="50"/>
        <end position="517"/>
    </location>
</feature>
<dbReference type="NCBIfam" id="TIGR00887">
    <property type="entry name" value="2A0109"/>
    <property type="match status" value="1"/>
</dbReference>
<gene>
    <name evidence="9" type="ORF">CPB83DRAFT_898689</name>
</gene>
<keyword evidence="4 7" id="KW-0812">Transmembrane</keyword>
<name>A0A9P6E6K8_9AGAR</name>
<dbReference type="InterPro" id="IPR005828">
    <property type="entry name" value="MFS_sugar_transport-like"/>
</dbReference>
<keyword evidence="5 7" id="KW-1133">Transmembrane helix</keyword>
<keyword evidence="2" id="KW-0813">Transport</keyword>
<feature type="transmembrane region" description="Helical" evidence="7">
    <location>
        <begin position="91"/>
        <end position="112"/>
    </location>
</feature>
<evidence type="ECO:0000256" key="5">
    <source>
        <dbReference type="ARBA" id="ARBA00022989"/>
    </source>
</evidence>
<dbReference type="InterPro" id="IPR005829">
    <property type="entry name" value="Sugar_transporter_CS"/>
</dbReference>
<accession>A0A9P6E6K8</accession>
<evidence type="ECO:0000313" key="10">
    <source>
        <dbReference type="Proteomes" id="UP000807306"/>
    </source>
</evidence>
<dbReference type="EMBL" id="MU157915">
    <property type="protein sequence ID" value="KAF9523571.1"/>
    <property type="molecule type" value="Genomic_DNA"/>
</dbReference>
<evidence type="ECO:0000256" key="1">
    <source>
        <dbReference type="ARBA" id="ARBA00004141"/>
    </source>
</evidence>
<dbReference type="GO" id="GO:0016020">
    <property type="term" value="C:membrane"/>
    <property type="evidence" value="ECO:0007669"/>
    <property type="project" value="UniProtKB-SubCell"/>
</dbReference>
<evidence type="ECO:0000256" key="4">
    <source>
        <dbReference type="ARBA" id="ARBA00022692"/>
    </source>
</evidence>
<feature type="transmembrane region" description="Helical" evidence="7">
    <location>
        <begin position="311"/>
        <end position="331"/>
    </location>
</feature>
<feature type="transmembrane region" description="Helical" evidence="7">
    <location>
        <begin position="143"/>
        <end position="163"/>
    </location>
</feature>
<dbReference type="Proteomes" id="UP000807306">
    <property type="component" value="Unassembled WGS sequence"/>
</dbReference>
<dbReference type="InterPro" id="IPR020846">
    <property type="entry name" value="MFS_dom"/>
</dbReference>
<feature type="transmembrane region" description="Helical" evidence="7">
    <location>
        <begin position="50"/>
        <end position="79"/>
    </location>
</feature>
<keyword evidence="3" id="KW-0592">Phosphate transport</keyword>
<evidence type="ECO:0000313" key="9">
    <source>
        <dbReference type="EMBL" id="KAF9523571.1"/>
    </source>
</evidence>
<dbReference type="InterPro" id="IPR004738">
    <property type="entry name" value="Phos_permease"/>
</dbReference>
<proteinExistence type="predicted"/>
<dbReference type="PROSITE" id="PS00217">
    <property type="entry name" value="SUGAR_TRANSPORT_2"/>
    <property type="match status" value="1"/>
</dbReference>
<feature type="transmembrane region" description="Helical" evidence="7">
    <location>
        <begin position="184"/>
        <end position="207"/>
    </location>
</feature>
<evidence type="ECO:0000256" key="6">
    <source>
        <dbReference type="ARBA" id="ARBA00023136"/>
    </source>
</evidence>
<evidence type="ECO:0000256" key="3">
    <source>
        <dbReference type="ARBA" id="ARBA00022592"/>
    </source>
</evidence>
<dbReference type="GO" id="GO:0005315">
    <property type="term" value="F:phosphate transmembrane transporter activity"/>
    <property type="evidence" value="ECO:0007669"/>
    <property type="project" value="InterPro"/>
</dbReference>
<feature type="transmembrane region" description="Helical" evidence="7">
    <location>
        <begin position="362"/>
        <end position="385"/>
    </location>
</feature>
<dbReference type="Gene3D" id="1.20.1250.20">
    <property type="entry name" value="MFS general substrate transporter like domains"/>
    <property type="match status" value="2"/>
</dbReference>
<protein>
    <submittedName>
        <fullName evidence="9">Phosphate transporter</fullName>
    </submittedName>
</protein>
<evidence type="ECO:0000259" key="8">
    <source>
        <dbReference type="PROSITE" id="PS50850"/>
    </source>
</evidence>
<feature type="transmembrane region" description="Helical" evidence="7">
    <location>
        <begin position="119"/>
        <end position="137"/>
    </location>
</feature>
<organism evidence="9 10">
    <name type="scientific">Crepidotus variabilis</name>
    <dbReference type="NCBI Taxonomy" id="179855"/>
    <lineage>
        <taxon>Eukaryota</taxon>
        <taxon>Fungi</taxon>
        <taxon>Dikarya</taxon>
        <taxon>Basidiomycota</taxon>
        <taxon>Agaricomycotina</taxon>
        <taxon>Agaricomycetes</taxon>
        <taxon>Agaricomycetidae</taxon>
        <taxon>Agaricales</taxon>
        <taxon>Agaricineae</taxon>
        <taxon>Crepidotaceae</taxon>
        <taxon>Crepidotus</taxon>
    </lineage>
</organism>
<evidence type="ECO:0000256" key="7">
    <source>
        <dbReference type="SAM" id="Phobius"/>
    </source>
</evidence>
<feature type="transmembrane region" description="Helical" evidence="7">
    <location>
        <begin position="227"/>
        <end position="248"/>
    </location>
</feature>
<reference evidence="9" key="1">
    <citation type="submission" date="2020-11" db="EMBL/GenBank/DDBJ databases">
        <authorList>
            <consortium name="DOE Joint Genome Institute"/>
            <person name="Ahrendt S."/>
            <person name="Riley R."/>
            <person name="Andreopoulos W."/>
            <person name="Labutti K."/>
            <person name="Pangilinan J."/>
            <person name="Ruiz-Duenas F.J."/>
            <person name="Barrasa J.M."/>
            <person name="Sanchez-Garcia M."/>
            <person name="Camarero S."/>
            <person name="Miyauchi S."/>
            <person name="Serrano A."/>
            <person name="Linde D."/>
            <person name="Babiker R."/>
            <person name="Drula E."/>
            <person name="Ayuso-Fernandez I."/>
            <person name="Pacheco R."/>
            <person name="Padilla G."/>
            <person name="Ferreira P."/>
            <person name="Barriuso J."/>
            <person name="Kellner H."/>
            <person name="Castanera R."/>
            <person name="Alfaro M."/>
            <person name="Ramirez L."/>
            <person name="Pisabarro A.G."/>
            <person name="Kuo A."/>
            <person name="Tritt A."/>
            <person name="Lipzen A."/>
            <person name="He G."/>
            <person name="Yan M."/>
            <person name="Ng V."/>
            <person name="Cullen D."/>
            <person name="Martin F."/>
            <person name="Rosso M.-N."/>
            <person name="Henrissat B."/>
            <person name="Hibbett D."/>
            <person name="Martinez A.T."/>
            <person name="Grigoriev I.V."/>
        </authorList>
    </citation>
    <scope>NUCLEOTIDE SEQUENCE</scope>
    <source>
        <strain evidence="9">CBS 506.95</strain>
    </source>
</reference>
<dbReference type="Pfam" id="PF00083">
    <property type="entry name" value="Sugar_tr"/>
    <property type="match status" value="1"/>
</dbReference>
<keyword evidence="6 7" id="KW-0472">Membrane</keyword>
<evidence type="ECO:0000256" key="2">
    <source>
        <dbReference type="ARBA" id="ARBA00022448"/>
    </source>
</evidence>
<dbReference type="AlphaFoldDB" id="A0A9P6E6K8"/>
<dbReference type="GO" id="GO:0006817">
    <property type="term" value="P:phosphate ion transport"/>
    <property type="evidence" value="ECO:0007669"/>
    <property type="project" value="UniProtKB-KW"/>
</dbReference>
<feature type="transmembrane region" description="Helical" evidence="7">
    <location>
        <begin position="392"/>
        <end position="412"/>
    </location>
</feature>
<dbReference type="InterPro" id="IPR036259">
    <property type="entry name" value="MFS_trans_sf"/>
</dbReference>